<dbReference type="PANTHER" id="PTHR43464:SF19">
    <property type="entry name" value="UBIQUINONE BIOSYNTHESIS O-METHYLTRANSFERASE, MITOCHONDRIAL"/>
    <property type="match status" value="1"/>
</dbReference>
<name>A0A9D7IGM0_9RHOO</name>
<dbReference type="GO" id="GO:0008757">
    <property type="term" value="F:S-adenosylmethionine-dependent methyltransferase activity"/>
    <property type="evidence" value="ECO:0007669"/>
    <property type="project" value="InterPro"/>
</dbReference>
<evidence type="ECO:0000313" key="5">
    <source>
        <dbReference type="EMBL" id="MBK7422029.1"/>
    </source>
</evidence>
<protein>
    <submittedName>
        <fullName evidence="5">Class I SAM-dependent methyltransferase</fullName>
    </submittedName>
</protein>
<dbReference type="Proteomes" id="UP000886602">
    <property type="component" value="Unassembled WGS sequence"/>
</dbReference>
<dbReference type="EMBL" id="JADJNC010000004">
    <property type="protein sequence ID" value="MBK7422029.1"/>
    <property type="molecule type" value="Genomic_DNA"/>
</dbReference>
<dbReference type="CDD" id="cd02440">
    <property type="entry name" value="AdoMet_MTases"/>
    <property type="match status" value="1"/>
</dbReference>
<dbReference type="Gene3D" id="3.40.50.150">
    <property type="entry name" value="Vaccinia Virus protein VP39"/>
    <property type="match status" value="1"/>
</dbReference>
<accession>A0A9D7IGM0</accession>
<organism evidence="5 6">
    <name type="scientific">Candidatus Propionivibrio dominans</name>
    <dbReference type="NCBI Taxonomy" id="2954373"/>
    <lineage>
        <taxon>Bacteria</taxon>
        <taxon>Pseudomonadati</taxon>
        <taxon>Pseudomonadota</taxon>
        <taxon>Betaproteobacteria</taxon>
        <taxon>Rhodocyclales</taxon>
        <taxon>Rhodocyclaceae</taxon>
        <taxon>Propionivibrio</taxon>
    </lineage>
</organism>
<dbReference type="InterPro" id="IPR029063">
    <property type="entry name" value="SAM-dependent_MTases_sf"/>
</dbReference>
<comment type="caution">
    <text evidence="5">The sequence shown here is derived from an EMBL/GenBank/DDBJ whole genome shotgun (WGS) entry which is preliminary data.</text>
</comment>
<evidence type="ECO:0000259" key="4">
    <source>
        <dbReference type="Pfam" id="PF08241"/>
    </source>
</evidence>
<keyword evidence="3" id="KW-0949">S-adenosyl-L-methionine</keyword>
<dbReference type="GO" id="GO:0032259">
    <property type="term" value="P:methylation"/>
    <property type="evidence" value="ECO:0007669"/>
    <property type="project" value="UniProtKB-KW"/>
</dbReference>
<dbReference type="PANTHER" id="PTHR43464">
    <property type="entry name" value="METHYLTRANSFERASE"/>
    <property type="match status" value="1"/>
</dbReference>
<keyword evidence="1 5" id="KW-0489">Methyltransferase</keyword>
<keyword evidence="2" id="KW-0808">Transferase</keyword>
<evidence type="ECO:0000313" key="6">
    <source>
        <dbReference type="Proteomes" id="UP000886602"/>
    </source>
</evidence>
<proteinExistence type="predicted"/>
<feature type="domain" description="Methyltransferase type 11" evidence="4">
    <location>
        <begin position="15"/>
        <end position="106"/>
    </location>
</feature>
<dbReference type="SUPFAM" id="SSF53335">
    <property type="entry name" value="S-adenosyl-L-methionine-dependent methyltransferases"/>
    <property type="match status" value="1"/>
</dbReference>
<evidence type="ECO:0000256" key="2">
    <source>
        <dbReference type="ARBA" id="ARBA00022679"/>
    </source>
</evidence>
<dbReference type="Pfam" id="PF08241">
    <property type="entry name" value="Methyltransf_11"/>
    <property type="match status" value="1"/>
</dbReference>
<sequence length="261" mass="28562">MLGGSLDVVKDKKVLEAGCGAGRFTELLLGAGAHLNAVDLSTAVEANYKNCSSYPNYSVCQASILELPFAPEQFDIVICIGVIQHTPNPEQTIDALCKQLKPGGCLSLITILMAIPIHHHVVSCAHCCLSCRGKIALPFCKVLTALLWPFHRLFWAGRKLPGFGRIRHLFLRLSPVVDYHDAYPQLGPRLLKVWATLDTHDTLTDYYKHLRSAAELGEHLAKCGMESIETCYAGNGVEVRARKQVMTGQILEQSTILTGPG</sequence>
<dbReference type="InterPro" id="IPR013216">
    <property type="entry name" value="Methyltransf_11"/>
</dbReference>
<dbReference type="AlphaFoldDB" id="A0A9D7IGM0"/>
<evidence type="ECO:0000256" key="1">
    <source>
        <dbReference type="ARBA" id="ARBA00022603"/>
    </source>
</evidence>
<evidence type="ECO:0000256" key="3">
    <source>
        <dbReference type="ARBA" id="ARBA00022691"/>
    </source>
</evidence>
<reference evidence="5" key="1">
    <citation type="submission" date="2020-10" db="EMBL/GenBank/DDBJ databases">
        <title>Connecting structure to function with the recovery of over 1000 high-quality activated sludge metagenome-assembled genomes encoding full-length rRNA genes using long-read sequencing.</title>
        <authorList>
            <person name="Singleton C.M."/>
            <person name="Petriglieri F."/>
            <person name="Kristensen J.M."/>
            <person name="Kirkegaard R.H."/>
            <person name="Michaelsen T.Y."/>
            <person name="Andersen M.H."/>
            <person name="Karst S.M."/>
            <person name="Dueholm M.S."/>
            <person name="Nielsen P.H."/>
            <person name="Albertsen M."/>
        </authorList>
    </citation>
    <scope>NUCLEOTIDE SEQUENCE</scope>
    <source>
        <strain evidence="5">EsbW_18-Q3-R4-48_MAXAC.044</strain>
    </source>
</reference>
<gene>
    <name evidence="5" type="ORF">IPJ48_02415</name>
</gene>